<keyword evidence="7" id="KW-0812">Transmembrane</keyword>
<dbReference type="PROSITE" id="PS50268">
    <property type="entry name" value="CADHERIN_2"/>
    <property type="match status" value="3"/>
</dbReference>
<dbReference type="PANTHER" id="PTHR24027">
    <property type="entry name" value="CADHERIN-23"/>
    <property type="match status" value="1"/>
</dbReference>
<evidence type="ECO:0000256" key="1">
    <source>
        <dbReference type="ARBA" id="ARBA00004370"/>
    </source>
</evidence>
<evidence type="ECO:0000313" key="11">
    <source>
        <dbReference type="EnsemblMetazoa" id="CapteP224044"/>
    </source>
</evidence>
<evidence type="ECO:0000259" key="9">
    <source>
        <dbReference type="PROSITE" id="PS50268"/>
    </source>
</evidence>
<dbReference type="HOGENOM" id="CLU_280491_0_0_1"/>
<feature type="domain" description="Cadherin" evidence="9">
    <location>
        <begin position="760"/>
        <end position="869"/>
    </location>
</feature>
<accession>R7V262</accession>
<feature type="domain" description="Cadherin" evidence="9">
    <location>
        <begin position="544"/>
        <end position="653"/>
    </location>
</feature>
<dbReference type="EnsemblMetazoa" id="CapteT224044">
    <property type="protein sequence ID" value="CapteP224044"/>
    <property type="gene ID" value="CapteG224044"/>
</dbReference>
<keyword evidence="12" id="KW-1185">Reference proteome</keyword>
<dbReference type="InterPro" id="IPR039808">
    <property type="entry name" value="Cadherin"/>
</dbReference>
<reference evidence="12" key="1">
    <citation type="submission" date="2012-12" db="EMBL/GenBank/DDBJ databases">
        <authorList>
            <person name="Hellsten U."/>
            <person name="Grimwood J."/>
            <person name="Chapman J.A."/>
            <person name="Shapiro H."/>
            <person name="Aerts A."/>
            <person name="Otillar R.P."/>
            <person name="Terry A.Y."/>
            <person name="Boore J.L."/>
            <person name="Simakov O."/>
            <person name="Marletaz F."/>
            <person name="Cho S.-J."/>
            <person name="Edsinger-Gonzales E."/>
            <person name="Havlak P."/>
            <person name="Kuo D.-H."/>
            <person name="Larsson T."/>
            <person name="Lv J."/>
            <person name="Arendt D."/>
            <person name="Savage R."/>
            <person name="Osoegawa K."/>
            <person name="de Jong P."/>
            <person name="Lindberg D.R."/>
            <person name="Seaver E.C."/>
            <person name="Weisblat D.A."/>
            <person name="Putnam N.H."/>
            <person name="Grigoriev I.V."/>
            <person name="Rokhsar D.S."/>
        </authorList>
    </citation>
    <scope>NUCLEOTIDE SEQUENCE</scope>
    <source>
        <strain evidence="12">I ESC-2004</strain>
    </source>
</reference>
<evidence type="ECO:0000256" key="4">
    <source>
        <dbReference type="ARBA" id="ARBA00023136"/>
    </source>
</evidence>
<dbReference type="Proteomes" id="UP000014760">
    <property type="component" value="Unassembled WGS sequence"/>
</dbReference>
<feature type="chain" id="PRO_5008788638" description="Cadherin domain-containing protein" evidence="8">
    <location>
        <begin position="19"/>
        <end position="1120"/>
    </location>
</feature>
<dbReference type="EMBL" id="KB295847">
    <property type="protein sequence ID" value="ELU12572.1"/>
    <property type="molecule type" value="Genomic_DNA"/>
</dbReference>
<proteinExistence type="predicted"/>
<evidence type="ECO:0000256" key="5">
    <source>
        <dbReference type="PROSITE-ProRule" id="PRU00043"/>
    </source>
</evidence>
<dbReference type="AlphaFoldDB" id="R7V262"/>
<evidence type="ECO:0000256" key="7">
    <source>
        <dbReference type="SAM" id="Phobius"/>
    </source>
</evidence>
<evidence type="ECO:0000256" key="2">
    <source>
        <dbReference type="ARBA" id="ARBA00022737"/>
    </source>
</evidence>
<dbReference type="GO" id="GO:0016477">
    <property type="term" value="P:cell migration"/>
    <property type="evidence" value="ECO:0007669"/>
    <property type="project" value="TreeGrafter"/>
</dbReference>
<reference evidence="11" key="3">
    <citation type="submission" date="2015-06" db="UniProtKB">
        <authorList>
            <consortium name="EnsemblMetazoa"/>
        </authorList>
    </citation>
    <scope>IDENTIFICATION</scope>
</reference>
<evidence type="ECO:0000313" key="12">
    <source>
        <dbReference type="Proteomes" id="UP000014760"/>
    </source>
</evidence>
<dbReference type="GO" id="GO:0005509">
    <property type="term" value="F:calcium ion binding"/>
    <property type="evidence" value="ECO:0007669"/>
    <property type="project" value="UniProtKB-UniRule"/>
</dbReference>
<comment type="subcellular location">
    <subcellularLocation>
        <location evidence="1">Membrane</location>
    </subcellularLocation>
</comment>
<reference evidence="10 12" key="2">
    <citation type="journal article" date="2013" name="Nature">
        <title>Insights into bilaterian evolution from three spiralian genomes.</title>
        <authorList>
            <person name="Simakov O."/>
            <person name="Marletaz F."/>
            <person name="Cho S.J."/>
            <person name="Edsinger-Gonzales E."/>
            <person name="Havlak P."/>
            <person name="Hellsten U."/>
            <person name="Kuo D.H."/>
            <person name="Larsson T."/>
            <person name="Lv J."/>
            <person name="Arendt D."/>
            <person name="Savage R."/>
            <person name="Osoegawa K."/>
            <person name="de Jong P."/>
            <person name="Grimwood J."/>
            <person name="Chapman J.A."/>
            <person name="Shapiro H."/>
            <person name="Aerts A."/>
            <person name="Otillar R.P."/>
            <person name="Terry A.Y."/>
            <person name="Boore J.L."/>
            <person name="Grigoriev I.V."/>
            <person name="Lindberg D.R."/>
            <person name="Seaver E.C."/>
            <person name="Weisblat D.A."/>
            <person name="Putnam N.H."/>
            <person name="Rokhsar D.S."/>
        </authorList>
    </citation>
    <scope>NUCLEOTIDE SEQUENCE</scope>
    <source>
        <strain evidence="10 12">I ESC-2004</strain>
    </source>
</reference>
<feature type="compositionally biased region" description="Polar residues" evidence="6">
    <location>
        <begin position="1111"/>
        <end position="1120"/>
    </location>
</feature>
<dbReference type="Gene3D" id="2.60.40.60">
    <property type="entry name" value="Cadherins"/>
    <property type="match status" value="4"/>
</dbReference>
<dbReference type="InterPro" id="IPR002126">
    <property type="entry name" value="Cadherin-like_dom"/>
</dbReference>
<keyword evidence="3 5" id="KW-0106">Calcium</keyword>
<keyword evidence="8" id="KW-0732">Signal</keyword>
<gene>
    <name evidence="10" type="ORF">CAPTEDRAFT_224044</name>
</gene>
<keyword evidence="4 7" id="KW-0472">Membrane</keyword>
<evidence type="ECO:0000256" key="8">
    <source>
        <dbReference type="SAM" id="SignalP"/>
    </source>
</evidence>
<dbReference type="SMART" id="SM00112">
    <property type="entry name" value="CA"/>
    <property type="match status" value="3"/>
</dbReference>
<dbReference type="STRING" id="283909.R7V262"/>
<feature type="signal peptide" evidence="8">
    <location>
        <begin position="1"/>
        <end position="18"/>
    </location>
</feature>
<feature type="region of interest" description="Disordered" evidence="6">
    <location>
        <begin position="1063"/>
        <end position="1120"/>
    </location>
</feature>
<keyword evidence="2" id="KW-0677">Repeat</keyword>
<dbReference type="GO" id="GO:0007156">
    <property type="term" value="P:homophilic cell adhesion via plasma membrane adhesion molecules"/>
    <property type="evidence" value="ECO:0007669"/>
    <property type="project" value="InterPro"/>
</dbReference>
<dbReference type="Pfam" id="PF00028">
    <property type="entry name" value="Cadherin"/>
    <property type="match status" value="1"/>
</dbReference>
<dbReference type="GO" id="GO:0016342">
    <property type="term" value="C:catenin complex"/>
    <property type="evidence" value="ECO:0007669"/>
    <property type="project" value="TreeGrafter"/>
</dbReference>
<evidence type="ECO:0000256" key="6">
    <source>
        <dbReference type="SAM" id="MobiDB-lite"/>
    </source>
</evidence>
<feature type="domain" description="Cadherin" evidence="9">
    <location>
        <begin position="654"/>
        <end position="759"/>
    </location>
</feature>
<dbReference type="OMA" id="FTYAFEY"/>
<evidence type="ECO:0000256" key="3">
    <source>
        <dbReference type="ARBA" id="ARBA00022837"/>
    </source>
</evidence>
<dbReference type="EMBL" id="AMQN01005370">
    <property type="status" value="NOT_ANNOTATED_CDS"/>
    <property type="molecule type" value="Genomic_DNA"/>
</dbReference>
<dbReference type="GO" id="GO:0008013">
    <property type="term" value="F:beta-catenin binding"/>
    <property type="evidence" value="ECO:0007669"/>
    <property type="project" value="TreeGrafter"/>
</dbReference>
<evidence type="ECO:0000313" key="10">
    <source>
        <dbReference type="EMBL" id="ELU12572.1"/>
    </source>
</evidence>
<organism evidence="10">
    <name type="scientific">Capitella teleta</name>
    <name type="common">Polychaete worm</name>
    <dbReference type="NCBI Taxonomy" id="283909"/>
    <lineage>
        <taxon>Eukaryota</taxon>
        <taxon>Metazoa</taxon>
        <taxon>Spiralia</taxon>
        <taxon>Lophotrochozoa</taxon>
        <taxon>Annelida</taxon>
        <taxon>Polychaeta</taxon>
        <taxon>Sedentaria</taxon>
        <taxon>Scolecida</taxon>
        <taxon>Capitellidae</taxon>
        <taxon>Capitella</taxon>
    </lineage>
</organism>
<protein>
    <recommendedName>
        <fullName evidence="9">Cadherin domain-containing protein</fullName>
    </recommendedName>
</protein>
<dbReference type="InterPro" id="IPR015919">
    <property type="entry name" value="Cadherin-like_sf"/>
</dbReference>
<dbReference type="CDD" id="cd11304">
    <property type="entry name" value="Cadherin_repeat"/>
    <property type="match status" value="5"/>
</dbReference>
<keyword evidence="7" id="KW-1133">Transmembrane helix</keyword>
<feature type="compositionally biased region" description="Basic and acidic residues" evidence="6">
    <location>
        <begin position="1068"/>
        <end position="1078"/>
    </location>
</feature>
<dbReference type="SUPFAM" id="SSF49313">
    <property type="entry name" value="Cadherin-like"/>
    <property type="match status" value="3"/>
</dbReference>
<dbReference type="GO" id="GO:0045296">
    <property type="term" value="F:cadherin binding"/>
    <property type="evidence" value="ECO:0007669"/>
    <property type="project" value="TreeGrafter"/>
</dbReference>
<sequence>MISLTKCVLLLVIGVSTSLQEDCAESPVGPDLTFREFLDPPESHQAYLALDSGYIKCNGILKEWSFYQNEGSEECYDIIFQIWRQTFDDHFSLVAEYPNLFTTETCTNDTVQVFKLPGDQQIPVQPGDIMGWYEKPPQYNGTEAIIPYDAWSQSGSLRYGRVRVLEPSSTCSMNPGDHCKWERDAYSEDLTKELIRDYSLQITVGAQTDVPVWLNLGDDDGNVKEPQVELPEYTPIGHVVYHAHAFYNFSSNPATPPLLTYSFSDEDCKNSLSINDDGLITTAEIMTAQQCEIGVNASHGSAHSASGKLTIIYTDVNEPHLVHDLPHSSTLNTKDPQPPSPIHTVIAEDPIDLSSDVTFLITNAIPPFPSPPLVFTQFRESNNINKLEIKWDDNAIFQDHINPASFQMWITATDSKEYAVGPQLFTVNLENLRQPPVIGNLPDIVEIEETLGSTSIFTVELTEPKDSRSDSQFSIRRIIPSSGWNFFEINTVTGEIKTKQAEFDYFKTSEYLLYIVVEDDLFASEIKSLKVKITWVNQLPVMKAPHTIQADIDELQPIGTRIPGVTLIISDRDLPIGDWLDVIILDEPNAYLISVDNATMGVNVNGLMTVPDHEASTIFKFRLRAHDSNAAFAERDVDLVLTVHDVNNHAPVFEPSFYNGTVNECAMGGMPTGITVGATDADGPVYGLVSYSIVEDWANQYFQVDAVHGNITMIQPINHTEIPHAKFTVLARDGGSPPFEDTATVEVAVVPCNTHRPQFIPNYYDIELRSDVEVGTSVLGLTVLDPDSNEVQQLEFYHLVLQDDFNVLPQSGVVVPSRKLKSYGDYHLYVNVRDNGVPDEYFSDVAVVRVSTYSPSSELISIELKMPLQSFIPIQSEFIHQLNKDLYPWVVAIDNVYLDHDRTYVTVYAIEDNSTTIDPSSPLSDIQEILLIRKVFVGKDDLLRELRRNLFGDPRSLLRSTAFAAYQPISVHPTYLCWLTDTPEGIAVLTLLCLLALLLLLLPVCLAKKKGWLCFAKRQVKPQEPPIVLEDYEEHEHFKLRYGDMQPARRMEVYDMPHLPGTADITEEFGRPSRDPKNWQEPGGEAPMLSQASPPPSYFSPSPTSTKKQQKSAPKNFSEC</sequence>
<feature type="transmembrane region" description="Helical" evidence="7">
    <location>
        <begin position="986"/>
        <end position="1007"/>
    </location>
</feature>
<name>R7V262_CAPTE</name>
<dbReference type="PANTHER" id="PTHR24027:SF438">
    <property type="entry name" value="CADHERIN 23"/>
    <property type="match status" value="1"/>
</dbReference>